<name>A0A926NHP7_9BACL</name>
<proteinExistence type="predicted"/>
<dbReference type="RefSeq" id="WP_191142746.1">
    <property type="nucleotide sequence ID" value="NZ_JACXAH010000037.1"/>
</dbReference>
<protein>
    <submittedName>
        <fullName evidence="1">Uncharacterized protein</fullName>
    </submittedName>
</protein>
<dbReference type="Proteomes" id="UP000661691">
    <property type="component" value="Unassembled WGS sequence"/>
</dbReference>
<sequence length="137" mass="15463">MKELTPDLLDGIKYEEQVELKGRNDESYTIKIHPLRTSEVAKIQRIATAAVKIRADQIGKNMAKESLEMEAGEMAEAKYKSWIEATALGTNDKAWTIETVDNHWLPEWVEKVGKRVLEISGVSDEKDGGSVNSFRKK</sequence>
<reference evidence="1" key="1">
    <citation type="submission" date="2020-09" db="EMBL/GenBank/DDBJ databases">
        <title>A novel bacterium of genus Hazenella, isolated from South China Sea.</title>
        <authorList>
            <person name="Huang H."/>
            <person name="Mo K."/>
            <person name="Hu Y."/>
        </authorList>
    </citation>
    <scope>NUCLEOTIDE SEQUENCE</scope>
    <source>
        <strain evidence="1">IB182357</strain>
    </source>
</reference>
<dbReference type="EMBL" id="JACXAH010000037">
    <property type="protein sequence ID" value="MBD1373749.1"/>
    <property type="molecule type" value="Genomic_DNA"/>
</dbReference>
<dbReference type="AlphaFoldDB" id="A0A926NHP7"/>
<organism evidence="1 2">
    <name type="scientific">Polycladospora coralii</name>
    <dbReference type="NCBI Taxonomy" id="2771432"/>
    <lineage>
        <taxon>Bacteria</taxon>
        <taxon>Bacillati</taxon>
        <taxon>Bacillota</taxon>
        <taxon>Bacilli</taxon>
        <taxon>Bacillales</taxon>
        <taxon>Thermoactinomycetaceae</taxon>
        <taxon>Polycladospora</taxon>
    </lineage>
</organism>
<gene>
    <name evidence="1" type="ORF">IC620_15490</name>
</gene>
<comment type="caution">
    <text evidence="1">The sequence shown here is derived from an EMBL/GenBank/DDBJ whole genome shotgun (WGS) entry which is preliminary data.</text>
</comment>
<evidence type="ECO:0000313" key="2">
    <source>
        <dbReference type="Proteomes" id="UP000661691"/>
    </source>
</evidence>
<accession>A0A926NHP7</accession>
<evidence type="ECO:0000313" key="1">
    <source>
        <dbReference type="EMBL" id="MBD1373749.1"/>
    </source>
</evidence>
<keyword evidence="2" id="KW-1185">Reference proteome</keyword>